<gene>
    <name evidence="5" type="ORF">CKO40_22180</name>
</gene>
<dbReference type="PANTHER" id="PTHR43284">
    <property type="entry name" value="ASPARAGINE SYNTHETASE (GLUTAMINE-HYDROLYZING)"/>
    <property type="match status" value="1"/>
</dbReference>
<evidence type="ECO:0000313" key="6">
    <source>
        <dbReference type="Proteomes" id="UP001296776"/>
    </source>
</evidence>
<reference evidence="5" key="2">
    <citation type="journal article" date="2020" name="Microorganisms">
        <title>Osmotic Adaptation and Compatible Solute Biosynthesis of Phototrophic Bacteria as Revealed from Genome Analyses.</title>
        <authorList>
            <person name="Imhoff J.F."/>
            <person name="Rahn T."/>
            <person name="Kunzel S."/>
            <person name="Keller A."/>
            <person name="Neulinger S.C."/>
        </authorList>
    </citation>
    <scope>NUCLEOTIDE SEQUENCE</scope>
    <source>
        <strain evidence="5">DSM 11080</strain>
    </source>
</reference>
<feature type="domain" description="Asparagine synthetase" evidence="4">
    <location>
        <begin position="167"/>
        <end position="478"/>
    </location>
</feature>
<dbReference type="AlphaFoldDB" id="A0AAJ0XCT9"/>
<dbReference type="SUPFAM" id="SSF56235">
    <property type="entry name" value="N-terminal nucleophile aminohydrolases (Ntn hydrolases)"/>
    <property type="match status" value="1"/>
</dbReference>
<proteinExistence type="predicted"/>
<reference evidence="5" key="1">
    <citation type="submission" date="2017-08" db="EMBL/GenBank/DDBJ databases">
        <authorList>
            <person name="Imhoff J.F."/>
            <person name="Rahn T."/>
            <person name="Kuenzel S."/>
            <person name="Neulinger S.C."/>
        </authorList>
    </citation>
    <scope>NUCLEOTIDE SEQUENCE</scope>
    <source>
        <strain evidence="5">DSM 11080</strain>
    </source>
</reference>
<evidence type="ECO:0000313" key="5">
    <source>
        <dbReference type="EMBL" id="MBK1707167.1"/>
    </source>
</evidence>
<comment type="catalytic activity">
    <reaction evidence="3">
        <text>L-aspartate + L-glutamine + ATP + H2O = L-asparagine + L-glutamate + AMP + diphosphate + H(+)</text>
        <dbReference type="Rhea" id="RHEA:12228"/>
        <dbReference type="ChEBI" id="CHEBI:15377"/>
        <dbReference type="ChEBI" id="CHEBI:15378"/>
        <dbReference type="ChEBI" id="CHEBI:29985"/>
        <dbReference type="ChEBI" id="CHEBI:29991"/>
        <dbReference type="ChEBI" id="CHEBI:30616"/>
        <dbReference type="ChEBI" id="CHEBI:33019"/>
        <dbReference type="ChEBI" id="CHEBI:58048"/>
        <dbReference type="ChEBI" id="CHEBI:58359"/>
        <dbReference type="ChEBI" id="CHEBI:456215"/>
        <dbReference type="EC" id="6.3.5.4"/>
    </reaction>
</comment>
<sequence length="521" mass="59740">MTPYDLDVLGQEPRPYFTARILGDQVEIEGTTDCVIGEKLPGSAPERPDGLFVEWHWDGRRLVVRNDFYGFSPLFYSCYGNAIRISPSLEQALSPDMPRDLDYAALSVILRMGHPVGDDTPFRYMRALPPGSTLIWEQGRLEIDSPKLPIRTGPYARIAFDDAADQFAHLFDQAIRKRLPKDEKIVFPLSGGRDSRHLLFALEANGVKPQSCVTLEYRPPATNEDARIAGLIAAEMKIDHHVLEKAPSWFQAVLKEAHLSNFCGGSHAWILPLAAYLKGRTSTLYDGLAGSVLSGGFMTDERKLKLYREQRLEELALILFNETGNEGFNNTVLRASFRQKISMKIAVERIVKELQRHVEATNPMLSFIFWNRTRRGVSQIPLAIMAHIPAVHCPYLDRDVYDFLTSVEPSYFLGNRLHDEAIRRAYPNYAHLPYEDSSKKADYQKKDYVYFSESINELWGYLLNHSLRSFGILRKSYIYPRVIYDLLKRNNHMPWYLIKTVFCLELGKIWHDGWEGQQRSS</sequence>
<name>A0AAJ0XCT9_9GAMM</name>
<dbReference type="Gene3D" id="3.40.50.620">
    <property type="entry name" value="HUPs"/>
    <property type="match status" value="1"/>
</dbReference>
<dbReference type="Proteomes" id="UP001296776">
    <property type="component" value="Unassembled WGS sequence"/>
</dbReference>
<comment type="caution">
    <text evidence="5">The sequence shown here is derived from an EMBL/GenBank/DDBJ whole genome shotgun (WGS) entry which is preliminary data.</text>
</comment>
<dbReference type="InterPro" id="IPR029055">
    <property type="entry name" value="Ntn_hydrolases_N"/>
</dbReference>
<dbReference type="Pfam" id="PF00733">
    <property type="entry name" value="Asn_synthase"/>
    <property type="match status" value="1"/>
</dbReference>
<accession>A0AAJ0XCT9</accession>
<protein>
    <recommendedName>
        <fullName evidence="2">asparagine synthase (glutamine-hydrolyzing)</fullName>
        <ecNumber evidence="2">6.3.5.4</ecNumber>
    </recommendedName>
</protein>
<dbReference type="GO" id="GO:0004066">
    <property type="term" value="F:asparagine synthase (glutamine-hydrolyzing) activity"/>
    <property type="evidence" value="ECO:0007669"/>
    <property type="project" value="UniProtKB-EC"/>
</dbReference>
<comment type="pathway">
    <text evidence="1">Amino-acid biosynthesis; L-asparagine biosynthesis; L-asparagine from L-aspartate (L-Gln route): step 1/1.</text>
</comment>
<keyword evidence="6" id="KW-1185">Reference proteome</keyword>
<dbReference type="InterPro" id="IPR014729">
    <property type="entry name" value="Rossmann-like_a/b/a_fold"/>
</dbReference>
<evidence type="ECO:0000256" key="1">
    <source>
        <dbReference type="ARBA" id="ARBA00005187"/>
    </source>
</evidence>
<evidence type="ECO:0000256" key="3">
    <source>
        <dbReference type="ARBA" id="ARBA00048741"/>
    </source>
</evidence>
<dbReference type="SUPFAM" id="SSF52402">
    <property type="entry name" value="Adenine nucleotide alpha hydrolases-like"/>
    <property type="match status" value="1"/>
</dbReference>
<dbReference type="GO" id="GO:0006529">
    <property type="term" value="P:asparagine biosynthetic process"/>
    <property type="evidence" value="ECO:0007669"/>
    <property type="project" value="InterPro"/>
</dbReference>
<dbReference type="RefSeq" id="WP_200348645.1">
    <property type="nucleotide sequence ID" value="NZ_NRSJ01000068.1"/>
</dbReference>
<dbReference type="InterPro" id="IPR051786">
    <property type="entry name" value="ASN_synthetase/amidase"/>
</dbReference>
<organism evidence="5 6">
    <name type="scientific">Halochromatium glycolicum</name>
    <dbReference type="NCBI Taxonomy" id="85075"/>
    <lineage>
        <taxon>Bacteria</taxon>
        <taxon>Pseudomonadati</taxon>
        <taxon>Pseudomonadota</taxon>
        <taxon>Gammaproteobacteria</taxon>
        <taxon>Chromatiales</taxon>
        <taxon>Chromatiaceae</taxon>
        <taxon>Halochromatium</taxon>
    </lineage>
</organism>
<dbReference type="PANTHER" id="PTHR43284:SF1">
    <property type="entry name" value="ASPARAGINE SYNTHETASE"/>
    <property type="match status" value="1"/>
</dbReference>
<evidence type="ECO:0000259" key="4">
    <source>
        <dbReference type="Pfam" id="PF00733"/>
    </source>
</evidence>
<dbReference type="Gene3D" id="3.60.20.10">
    <property type="entry name" value="Glutamine Phosphoribosylpyrophosphate, subunit 1, domain 1"/>
    <property type="match status" value="1"/>
</dbReference>
<dbReference type="EMBL" id="NRSJ01000068">
    <property type="protein sequence ID" value="MBK1707167.1"/>
    <property type="molecule type" value="Genomic_DNA"/>
</dbReference>
<dbReference type="InterPro" id="IPR001962">
    <property type="entry name" value="Asn_synthase"/>
</dbReference>
<evidence type="ECO:0000256" key="2">
    <source>
        <dbReference type="ARBA" id="ARBA00012737"/>
    </source>
</evidence>
<dbReference type="EC" id="6.3.5.4" evidence="2"/>